<organism evidence="2 3">
    <name type="scientific">Camellia sinensis var. sinensis</name>
    <name type="common">China tea</name>
    <dbReference type="NCBI Taxonomy" id="542762"/>
    <lineage>
        <taxon>Eukaryota</taxon>
        <taxon>Viridiplantae</taxon>
        <taxon>Streptophyta</taxon>
        <taxon>Embryophyta</taxon>
        <taxon>Tracheophyta</taxon>
        <taxon>Spermatophyta</taxon>
        <taxon>Magnoliopsida</taxon>
        <taxon>eudicotyledons</taxon>
        <taxon>Gunneridae</taxon>
        <taxon>Pentapetalae</taxon>
        <taxon>asterids</taxon>
        <taxon>Ericales</taxon>
        <taxon>Theaceae</taxon>
        <taxon>Camellia</taxon>
    </lineage>
</organism>
<reference evidence="2 3" key="1">
    <citation type="journal article" date="2018" name="Proc. Natl. Acad. Sci. U.S.A.">
        <title>Draft genome sequence of Camellia sinensis var. sinensis provides insights into the evolution of the tea genome and tea quality.</title>
        <authorList>
            <person name="Wei C."/>
            <person name="Yang H."/>
            <person name="Wang S."/>
            <person name="Zhao J."/>
            <person name="Liu C."/>
            <person name="Gao L."/>
            <person name="Xia E."/>
            <person name="Lu Y."/>
            <person name="Tai Y."/>
            <person name="She G."/>
            <person name="Sun J."/>
            <person name="Cao H."/>
            <person name="Tong W."/>
            <person name="Gao Q."/>
            <person name="Li Y."/>
            <person name="Deng W."/>
            <person name="Jiang X."/>
            <person name="Wang W."/>
            <person name="Chen Q."/>
            <person name="Zhang S."/>
            <person name="Li H."/>
            <person name="Wu J."/>
            <person name="Wang P."/>
            <person name="Li P."/>
            <person name="Shi C."/>
            <person name="Zheng F."/>
            <person name="Jian J."/>
            <person name="Huang B."/>
            <person name="Shan D."/>
            <person name="Shi M."/>
            <person name="Fang C."/>
            <person name="Yue Y."/>
            <person name="Li F."/>
            <person name="Li D."/>
            <person name="Wei S."/>
            <person name="Han B."/>
            <person name="Jiang C."/>
            <person name="Yin Y."/>
            <person name="Xia T."/>
            <person name="Zhang Z."/>
            <person name="Bennetzen J.L."/>
            <person name="Zhao S."/>
            <person name="Wan X."/>
        </authorList>
    </citation>
    <scope>NUCLEOTIDE SEQUENCE [LARGE SCALE GENOMIC DNA]</scope>
    <source>
        <strain evidence="3">cv. Shuchazao</strain>
        <tissue evidence="2">Leaf</tissue>
    </source>
</reference>
<feature type="compositionally biased region" description="Polar residues" evidence="1">
    <location>
        <begin position="21"/>
        <end position="36"/>
    </location>
</feature>
<feature type="region of interest" description="Disordered" evidence="1">
    <location>
        <begin position="138"/>
        <end position="179"/>
    </location>
</feature>
<keyword evidence="3" id="KW-1185">Reference proteome</keyword>
<feature type="region of interest" description="Disordered" evidence="1">
    <location>
        <begin position="1"/>
        <end position="73"/>
    </location>
</feature>
<evidence type="ECO:0000313" key="2">
    <source>
        <dbReference type="EMBL" id="THG08258.1"/>
    </source>
</evidence>
<gene>
    <name evidence="2" type="ORF">TEA_011008</name>
</gene>
<dbReference type="Proteomes" id="UP000306102">
    <property type="component" value="Unassembled WGS sequence"/>
</dbReference>
<comment type="caution">
    <text evidence="2">The sequence shown here is derived from an EMBL/GenBank/DDBJ whole genome shotgun (WGS) entry which is preliminary data.</text>
</comment>
<sequence>MGAKLCCFKPTSPKPHLPKGNSFSDQNVSPRLTSSKPRLPKRDSYSEKNVSPILTSPKPCLPKGDSFSKKNVSPGLVGKKDIATLGECILASPERNGNNKNPQCITGSDLNIIKQLSKKVYLSSPDLRTEFFAPKTSFSSPMDGLNSRKPWKIDEGENEFPASAGNRGQGDGKVKKTKKVSFKLPQEADIIIFYSPRERFDERDE</sequence>
<evidence type="ECO:0000256" key="1">
    <source>
        <dbReference type="SAM" id="MobiDB-lite"/>
    </source>
</evidence>
<evidence type="ECO:0000313" key="3">
    <source>
        <dbReference type="Proteomes" id="UP000306102"/>
    </source>
</evidence>
<dbReference type="AlphaFoldDB" id="A0A4S4DXW7"/>
<dbReference type="EMBL" id="SDRB02009433">
    <property type="protein sequence ID" value="THG08258.1"/>
    <property type="molecule type" value="Genomic_DNA"/>
</dbReference>
<proteinExistence type="predicted"/>
<accession>A0A4S4DXW7</accession>
<protein>
    <submittedName>
        <fullName evidence="2">Uncharacterized protein</fullName>
    </submittedName>
</protein>
<name>A0A4S4DXW7_CAMSN</name>